<dbReference type="SUPFAM" id="SSF57959">
    <property type="entry name" value="Leucine zipper domain"/>
    <property type="match status" value="1"/>
</dbReference>
<dbReference type="GO" id="GO:0003700">
    <property type="term" value="F:DNA-binding transcription factor activity"/>
    <property type="evidence" value="ECO:0007669"/>
    <property type="project" value="InterPro"/>
</dbReference>
<feature type="coiled-coil region" evidence="7">
    <location>
        <begin position="253"/>
        <end position="314"/>
    </location>
</feature>
<dbReference type="PANTHER" id="PTHR47416:SF8">
    <property type="entry name" value="BASIC-LEUCINE ZIPPER TRANSCRIPTION FACTOR E-RELATED"/>
    <property type="match status" value="1"/>
</dbReference>
<keyword evidence="5" id="KW-0804">Transcription</keyword>
<organism evidence="10 11">
    <name type="scientific">Cladonia borealis</name>
    <dbReference type="NCBI Taxonomy" id="184061"/>
    <lineage>
        <taxon>Eukaryota</taxon>
        <taxon>Fungi</taxon>
        <taxon>Dikarya</taxon>
        <taxon>Ascomycota</taxon>
        <taxon>Pezizomycotina</taxon>
        <taxon>Lecanoromycetes</taxon>
        <taxon>OSLEUM clade</taxon>
        <taxon>Lecanoromycetidae</taxon>
        <taxon>Lecanorales</taxon>
        <taxon>Lecanorineae</taxon>
        <taxon>Cladoniaceae</taxon>
        <taxon>Cladonia</taxon>
    </lineage>
</organism>
<feature type="region of interest" description="Disordered" evidence="8">
    <location>
        <begin position="1"/>
        <end position="20"/>
    </location>
</feature>
<comment type="similarity">
    <text evidence="2">Belongs to the bZIP family.</text>
</comment>
<reference evidence="10" key="1">
    <citation type="submission" date="2023-03" db="EMBL/GenBank/DDBJ databases">
        <title>Complete genome of Cladonia borealis.</title>
        <authorList>
            <person name="Park H."/>
        </authorList>
    </citation>
    <scope>NUCLEOTIDE SEQUENCE</scope>
    <source>
        <strain evidence="10">ANT050790</strain>
    </source>
</reference>
<comment type="caution">
    <text evidence="10">The sequence shown here is derived from an EMBL/GenBank/DDBJ whole genome shotgun (WGS) entry which is preliminary data.</text>
</comment>
<dbReference type="GO" id="GO:0003677">
    <property type="term" value="F:DNA binding"/>
    <property type="evidence" value="ECO:0007669"/>
    <property type="project" value="UniProtKB-KW"/>
</dbReference>
<dbReference type="AlphaFoldDB" id="A0AA39QXU6"/>
<feature type="region of interest" description="Disordered" evidence="8">
    <location>
        <begin position="501"/>
        <end position="520"/>
    </location>
</feature>
<evidence type="ECO:0000256" key="4">
    <source>
        <dbReference type="ARBA" id="ARBA00023125"/>
    </source>
</evidence>
<evidence type="ECO:0000256" key="7">
    <source>
        <dbReference type="SAM" id="Coils"/>
    </source>
</evidence>
<dbReference type="Gene3D" id="1.20.5.170">
    <property type="match status" value="1"/>
</dbReference>
<feature type="domain" description="BZIP" evidence="9">
    <location>
        <begin position="255"/>
        <end position="305"/>
    </location>
</feature>
<dbReference type="InterPro" id="IPR004827">
    <property type="entry name" value="bZIP"/>
</dbReference>
<feature type="region of interest" description="Disordered" evidence="8">
    <location>
        <begin position="402"/>
        <end position="427"/>
    </location>
</feature>
<dbReference type="EMBL" id="JAFEKC020000014">
    <property type="protein sequence ID" value="KAK0511188.1"/>
    <property type="molecule type" value="Genomic_DNA"/>
</dbReference>
<evidence type="ECO:0000256" key="3">
    <source>
        <dbReference type="ARBA" id="ARBA00023015"/>
    </source>
</evidence>
<dbReference type="GO" id="GO:0005634">
    <property type="term" value="C:nucleus"/>
    <property type="evidence" value="ECO:0007669"/>
    <property type="project" value="UniProtKB-SubCell"/>
</dbReference>
<comment type="subcellular location">
    <subcellularLocation>
        <location evidence="1">Nucleus</location>
    </subcellularLocation>
</comment>
<feature type="compositionally biased region" description="Basic and acidic residues" evidence="8">
    <location>
        <begin position="413"/>
        <end position="427"/>
    </location>
</feature>
<feature type="compositionally biased region" description="Polar residues" evidence="8">
    <location>
        <begin position="1"/>
        <end position="10"/>
    </location>
</feature>
<evidence type="ECO:0000313" key="10">
    <source>
        <dbReference type="EMBL" id="KAK0511188.1"/>
    </source>
</evidence>
<keyword evidence="11" id="KW-1185">Reference proteome</keyword>
<feature type="compositionally biased region" description="Polar residues" evidence="8">
    <location>
        <begin position="501"/>
        <end position="515"/>
    </location>
</feature>
<dbReference type="InterPro" id="IPR046347">
    <property type="entry name" value="bZIP_sf"/>
</dbReference>
<protein>
    <recommendedName>
        <fullName evidence="9">BZIP domain-containing protein</fullName>
    </recommendedName>
</protein>
<keyword evidence="3" id="KW-0805">Transcription regulation</keyword>
<evidence type="ECO:0000313" key="11">
    <source>
        <dbReference type="Proteomes" id="UP001166286"/>
    </source>
</evidence>
<dbReference type="PROSITE" id="PS50217">
    <property type="entry name" value="BZIP"/>
    <property type="match status" value="1"/>
</dbReference>
<evidence type="ECO:0000256" key="2">
    <source>
        <dbReference type="ARBA" id="ARBA00007163"/>
    </source>
</evidence>
<sequence>MASGAHNQVYPNEPQDQPHWNKRLFEGDDDVVLDEHILDSHSLDMAAVDHNQRRESFASNPSLVSPTQQTWPEFAYNNEPTSNYPLNHQPAFFPDHSGNHFNQPEAPQYPHYGTHVAHWQPQGTQGPDATNPPFQAFPSEIETIKPEAPYNNEVPPSQPPNIYGGLPVQMDSEYPPYPVPVASPQWSTSSSDNVEKIPRSGHFQSPMYNLSQPQLRRDGVRKKNARFDIPEGHNLQTIDNLINSTNPNDEDTIKTLKQQKRLLRNRQAALDSRCRKKHHTEKLEEEKKQYLAIIDRLEDDVASLKMNESRWMQERQQWHQYTDDLVRQKEELVRQHTLETADLRRKNTFLTEEAQRLESVSMSTQPSSAGVSAGFPEFEHLTMDSSPFDDFSFIDNPIMAPETKQETSLMVQPKRESPTPKNSDDKSTAPGLLLMLLLCGAWVASKSTGSTPPAIPRMSDDVRVASSAILENIYKDAGIQPHSLQQVNNKKTAVVQAGSRQAPATNAFSSSSLGSLHNDLTKPSEQQQREQLFSLSVDQYNHITCDDHFGEQQDAKPSQRRNLGEALAAMRAEKKGPAAEVYTRSLMMNEVPADVVRDFARMMADANAARHGGEPLS</sequence>
<proteinExistence type="inferred from homology"/>
<accession>A0AA39QXU6</accession>
<name>A0AA39QXU6_9LECA</name>
<evidence type="ECO:0000256" key="1">
    <source>
        <dbReference type="ARBA" id="ARBA00004123"/>
    </source>
</evidence>
<evidence type="ECO:0000256" key="5">
    <source>
        <dbReference type="ARBA" id="ARBA00023163"/>
    </source>
</evidence>
<keyword evidence="4" id="KW-0238">DNA-binding</keyword>
<evidence type="ECO:0000259" key="9">
    <source>
        <dbReference type="PROSITE" id="PS50217"/>
    </source>
</evidence>
<dbReference type="Proteomes" id="UP001166286">
    <property type="component" value="Unassembled WGS sequence"/>
</dbReference>
<dbReference type="Pfam" id="PF07716">
    <property type="entry name" value="bZIP_2"/>
    <property type="match status" value="1"/>
</dbReference>
<keyword evidence="7" id="KW-0175">Coiled coil</keyword>
<dbReference type="CDD" id="cd14687">
    <property type="entry name" value="bZIP_ATF2"/>
    <property type="match status" value="1"/>
</dbReference>
<dbReference type="PANTHER" id="PTHR47416">
    <property type="entry name" value="BASIC-LEUCINE ZIPPER TRANSCRIPTION FACTOR F-RELATED"/>
    <property type="match status" value="1"/>
</dbReference>
<keyword evidence="6" id="KW-0539">Nucleus</keyword>
<evidence type="ECO:0000256" key="8">
    <source>
        <dbReference type="SAM" id="MobiDB-lite"/>
    </source>
</evidence>
<gene>
    <name evidence="10" type="ORF">JMJ35_006740</name>
</gene>
<evidence type="ECO:0000256" key="6">
    <source>
        <dbReference type="ARBA" id="ARBA00023242"/>
    </source>
</evidence>